<keyword evidence="2" id="KW-1185">Reference proteome</keyword>
<organism evidence="1 2">
    <name type="scientific">Phlebia brevispora</name>
    <dbReference type="NCBI Taxonomy" id="194682"/>
    <lineage>
        <taxon>Eukaryota</taxon>
        <taxon>Fungi</taxon>
        <taxon>Dikarya</taxon>
        <taxon>Basidiomycota</taxon>
        <taxon>Agaricomycotina</taxon>
        <taxon>Agaricomycetes</taxon>
        <taxon>Polyporales</taxon>
        <taxon>Meruliaceae</taxon>
        <taxon>Phlebia</taxon>
    </lineage>
</organism>
<evidence type="ECO:0000313" key="1">
    <source>
        <dbReference type="EMBL" id="KAJ3554834.1"/>
    </source>
</evidence>
<accession>A0ACC1T7Z4</accession>
<dbReference type="Proteomes" id="UP001148662">
    <property type="component" value="Unassembled WGS sequence"/>
</dbReference>
<reference evidence="1" key="1">
    <citation type="submission" date="2022-07" db="EMBL/GenBank/DDBJ databases">
        <title>Genome Sequence of Phlebia brevispora.</title>
        <authorList>
            <person name="Buettner E."/>
        </authorList>
    </citation>
    <scope>NUCLEOTIDE SEQUENCE</scope>
    <source>
        <strain evidence="1">MPL23</strain>
    </source>
</reference>
<protein>
    <submittedName>
        <fullName evidence="1">Uncharacterized protein</fullName>
    </submittedName>
</protein>
<comment type="caution">
    <text evidence="1">The sequence shown here is derived from an EMBL/GenBank/DDBJ whole genome shotgun (WGS) entry which is preliminary data.</text>
</comment>
<sequence>MFKRVEKRRRRQEKEEEMGLDSDMKEMLGLHDTDSDESESSSDEKSDASGSEAGGSSPAEEEAAVQDAGEEEEEEIAGVEDEDSEDDEDDEIELPPMSVTEAVRDPVYVVSLDPELKACILCPGKELKNPTMADVHKSSKAHNRRFTRFVELVQKAGPDAEIIDLIRAMNSKPEEKTSDIVPSKRAEKRKEKLASIKAKRAKRKEKLKKANEAKKRDEEAVEARKEAQAGGSGGKPKAHTTESSDEPPSKKRKVDKPHAPPKDTKTRSKTDTLKEQDASKAEEDASQERKDHNVVKRGKVAEKVAAQDTTPTAKSSKETGDRVKPKRRKKAKKRVGSYTNDIVVDGDKTTLCSFGYLHFATRSLFHDFTRRVILVILMRRRSPWN</sequence>
<gene>
    <name evidence="1" type="ORF">NM688_g2899</name>
</gene>
<proteinExistence type="predicted"/>
<name>A0ACC1T7Z4_9APHY</name>
<evidence type="ECO:0000313" key="2">
    <source>
        <dbReference type="Proteomes" id="UP001148662"/>
    </source>
</evidence>
<dbReference type="EMBL" id="JANHOG010000392">
    <property type="protein sequence ID" value="KAJ3554834.1"/>
    <property type="molecule type" value="Genomic_DNA"/>
</dbReference>